<organism evidence="2 3">
    <name type="scientific">Kineosphaera limosa NBRC 100340</name>
    <dbReference type="NCBI Taxonomy" id="1184609"/>
    <lineage>
        <taxon>Bacteria</taxon>
        <taxon>Bacillati</taxon>
        <taxon>Actinomycetota</taxon>
        <taxon>Actinomycetes</taxon>
        <taxon>Micrococcales</taxon>
        <taxon>Dermatophilaceae</taxon>
        <taxon>Kineosphaera</taxon>
    </lineage>
</organism>
<dbReference type="eggNOG" id="COG1846">
    <property type="taxonomic scope" value="Bacteria"/>
</dbReference>
<feature type="domain" description="HTH marR-type" evidence="1">
    <location>
        <begin position="7"/>
        <end position="135"/>
    </location>
</feature>
<evidence type="ECO:0000313" key="3">
    <source>
        <dbReference type="Proteomes" id="UP000008366"/>
    </source>
</evidence>
<reference evidence="2 3" key="1">
    <citation type="submission" date="2012-08" db="EMBL/GenBank/DDBJ databases">
        <title>Whole genome shotgun sequence of Kineosphaera limosa NBRC 100340.</title>
        <authorList>
            <person name="Yoshida I."/>
            <person name="Isaki S."/>
            <person name="Hosoyama A."/>
            <person name="Tsuchikane K."/>
            <person name="Katsumata H."/>
            <person name="Ando Y."/>
            <person name="Ohji S."/>
            <person name="Hamada M."/>
            <person name="Tamura T."/>
            <person name="Yamazoe A."/>
            <person name="Yamazaki S."/>
            <person name="Fujita N."/>
        </authorList>
    </citation>
    <scope>NUCLEOTIDE SEQUENCE [LARGE SCALE GENOMIC DNA]</scope>
    <source>
        <strain evidence="2 3">NBRC 100340</strain>
    </source>
</reference>
<name>K6X7W7_9MICO</name>
<dbReference type="InterPro" id="IPR000835">
    <property type="entry name" value="HTH_MarR-typ"/>
</dbReference>
<dbReference type="Pfam" id="PF01047">
    <property type="entry name" value="MarR"/>
    <property type="match status" value="1"/>
</dbReference>
<dbReference type="RefSeq" id="WP_006591421.1">
    <property type="nucleotide sequence ID" value="NZ_BAHD01000014.1"/>
</dbReference>
<protein>
    <submittedName>
        <fullName evidence="2">Putative MarR family transcriptional regulator</fullName>
    </submittedName>
</protein>
<proteinExistence type="predicted"/>
<dbReference type="Gene3D" id="1.10.10.10">
    <property type="entry name" value="Winged helix-like DNA-binding domain superfamily/Winged helix DNA-binding domain"/>
    <property type="match status" value="1"/>
</dbReference>
<evidence type="ECO:0000313" key="2">
    <source>
        <dbReference type="EMBL" id="GAB94889.1"/>
    </source>
</evidence>
<dbReference type="GO" id="GO:0003700">
    <property type="term" value="F:DNA-binding transcription factor activity"/>
    <property type="evidence" value="ECO:0007669"/>
    <property type="project" value="InterPro"/>
</dbReference>
<dbReference type="PANTHER" id="PTHR33164:SF57">
    <property type="entry name" value="MARR-FAMILY TRANSCRIPTIONAL REGULATOR"/>
    <property type="match status" value="1"/>
</dbReference>
<dbReference type="InterPro" id="IPR036388">
    <property type="entry name" value="WH-like_DNA-bd_sf"/>
</dbReference>
<dbReference type="SUPFAM" id="SSF46785">
    <property type="entry name" value="Winged helix' DNA-binding domain"/>
    <property type="match status" value="1"/>
</dbReference>
<dbReference type="PRINTS" id="PR00598">
    <property type="entry name" value="HTHMARR"/>
</dbReference>
<accession>K6X7W7</accession>
<dbReference type="InterPro" id="IPR036390">
    <property type="entry name" value="WH_DNA-bd_sf"/>
</dbReference>
<dbReference type="PANTHER" id="PTHR33164">
    <property type="entry name" value="TRANSCRIPTIONAL REGULATOR, MARR FAMILY"/>
    <property type="match status" value="1"/>
</dbReference>
<dbReference type="SMART" id="SM00347">
    <property type="entry name" value="HTH_MARR"/>
    <property type="match status" value="1"/>
</dbReference>
<dbReference type="InterPro" id="IPR039422">
    <property type="entry name" value="MarR/SlyA-like"/>
</dbReference>
<keyword evidence="3" id="KW-1185">Reference proteome</keyword>
<dbReference type="Proteomes" id="UP000008366">
    <property type="component" value="Unassembled WGS sequence"/>
</dbReference>
<gene>
    <name evidence="2" type="ORF">KILIM_014_00250</name>
</gene>
<dbReference type="EMBL" id="BAHD01000014">
    <property type="protein sequence ID" value="GAB94889.1"/>
    <property type="molecule type" value="Genomic_DNA"/>
</dbReference>
<evidence type="ECO:0000259" key="1">
    <source>
        <dbReference type="PROSITE" id="PS50995"/>
    </source>
</evidence>
<dbReference type="AlphaFoldDB" id="K6X7W7"/>
<dbReference type="GO" id="GO:0006950">
    <property type="term" value="P:response to stress"/>
    <property type="evidence" value="ECO:0007669"/>
    <property type="project" value="TreeGrafter"/>
</dbReference>
<dbReference type="PROSITE" id="PS50995">
    <property type="entry name" value="HTH_MARR_2"/>
    <property type="match status" value="1"/>
</dbReference>
<sequence>MSEREARLAALDALARAGLVVRHFLDDVAARNGLSGPQARLVSGLVEPMPMAAAAAAAGCEPSHLTSIAGQLEEAGLVRRDVDPHDRRVRRVRLTRKGSQVRTRLLAELETGAPIVRDLDEQQARLLTRLLSPSP</sequence>
<comment type="caution">
    <text evidence="2">The sequence shown here is derived from an EMBL/GenBank/DDBJ whole genome shotgun (WGS) entry which is preliminary data.</text>
</comment>
<dbReference type="STRING" id="1184609.KILIM_014_00250"/>